<dbReference type="eggNOG" id="COG1937">
    <property type="taxonomic scope" value="Bacteria"/>
</dbReference>
<name>A0A0A5GH65_9BACI</name>
<accession>A0A0A5GH65</accession>
<proteinExistence type="predicted"/>
<keyword evidence="2" id="KW-1185">Reference proteome</keyword>
<reference evidence="1 2" key="1">
    <citation type="submission" date="2013-08" db="EMBL/GenBank/DDBJ databases">
        <authorList>
            <person name="Huang J."/>
            <person name="Wang G."/>
        </authorList>
    </citation>
    <scope>NUCLEOTIDE SEQUENCE [LARGE SCALE GENOMIC DNA]</scope>
    <source>
        <strain evidence="1 2">JSM 076056</strain>
    </source>
</reference>
<dbReference type="PANTHER" id="PTHR33677:SF5">
    <property type="entry name" value="TRANSCRIPTIONAL REPRESSOR FRMR"/>
    <property type="match status" value="1"/>
</dbReference>
<evidence type="ECO:0000313" key="2">
    <source>
        <dbReference type="Proteomes" id="UP000030528"/>
    </source>
</evidence>
<dbReference type="InterPro" id="IPR003735">
    <property type="entry name" value="Metal_Tscrpt_repr"/>
</dbReference>
<gene>
    <name evidence="1" type="ORF">N781_14740</name>
</gene>
<comment type="caution">
    <text evidence="1">The sequence shown here is derived from an EMBL/GenBank/DDBJ whole genome shotgun (WGS) entry which is preliminary data.</text>
</comment>
<dbReference type="GO" id="GO:0045892">
    <property type="term" value="P:negative regulation of DNA-templated transcription"/>
    <property type="evidence" value="ECO:0007669"/>
    <property type="project" value="UniProtKB-ARBA"/>
</dbReference>
<dbReference type="CDD" id="cd10155">
    <property type="entry name" value="BsYrkD-like_DUF156"/>
    <property type="match status" value="1"/>
</dbReference>
<dbReference type="InterPro" id="IPR038390">
    <property type="entry name" value="Metal_Tscrpt_repr_sf"/>
</dbReference>
<dbReference type="PANTHER" id="PTHR33677">
    <property type="entry name" value="TRANSCRIPTIONAL REPRESSOR FRMR-RELATED"/>
    <property type="match status" value="1"/>
</dbReference>
<dbReference type="OrthoDB" id="9798732at2"/>
<dbReference type="AlphaFoldDB" id="A0A0A5GH65"/>
<sequence>MEEYEMHEYSQDMKNRLKRVEGQIRGVLKMMDEDKGCKDVITQLSAARSAMDRAIAYIVARNLETCIREADENGNDEADQIIQEAVQMLVKSR</sequence>
<dbReference type="STRING" id="1385510.GCA_000425205_01906"/>
<organism evidence="1 2">
    <name type="scientific">Pontibacillus halophilus JSM 076056 = DSM 19796</name>
    <dbReference type="NCBI Taxonomy" id="1385510"/>
    <lineage>
        <taxon>Bacteria</taxon>
        <taxon>Bacillati</taxon>
        <taxon>Bacillota</taxon>
        <taxon>Bacilli</taxon>
        <taxon>Bacillales</taxon>
        <taxon>Bacillaceae</taxon>
        <taxon>Pontibacillus</taxon>
    </lineage>
</organism>
<evidence type="ECO:0000313" key="1">
    <source>
        <dbReference type="EMBL" id="KGX92586.1"/>
    </source>
</evidence>
<dbReference type="GO" id="GO:0046872">
    <property type="term" value="F:metal ion binding"/>
    <property type="evidence" value="ECO:0007669"/>
    <property type="project" value="InterPro"/>
</dbReference>
<protein>
    <recommendedName>
        <fullName evidence="3">Cytoplasmic protein</fullName>
    </recommendedName>
</protein>
<dbReference type="Pfam" id="PF02583">
    <property type="entry name" value="Trns_repr_metal"/>
    <property type="match status" value="1"/>
</dbReference>
<dbReference type="Proteomes" id="UP000030528">
    <property type="component" value="Unassembled WGS sequence"/>
</dbReference>
<dbReference type="EMBL" id="AVPE01000005">
    <property type="protein sequence ID" value="KGX92586.1"/>
    <property type="molecule type" value="Genomic_DNA"/>
</dbReference>
<evidence type="ECO:0008006" key="3">
    <source>
        <dbReference type="Google" id="ProtNLM"/>
    </source>
</evidence>
<dbReference type="Gene3D" id="1.20.58.1000">
    <property type="entry name" value="Metal-sensitive repressor, helix protomer"/>
    <property type="match status" value="1"/>
</dbReference>
<dbReference type="GO" id="GO:0003677">
    <property type="term" value="F:DNA binding"/>
    <property type="evidence" value="ECO:0007669"/>
    <property type="project" value="InterPro"/>
</dbReference>